<dbReference type="SUPFAM" id="SSF55021">
    <property type="entry name" value="ACT-like"/>
    <property type="match status" value="1"/>
</dbReference>
<dbReference type="CDD" id="cd04901">
    <property type="entry name" value="ACT_3PGDH"/>
    <property type="match status" value="1"/>
</dbReference>
<dbReference type="Pfam" id="PF00389">
    <property type="entry name" value="2-Hacid_dh"/>
    <property type="match status" value="1"/>
</dbReference>
<evidence type="ECO:0000313" key="11">
    <source>
        <dbReference type="EMBL" id="CAE0829522.1"/>
    </source>
</evidence>
<dbReference type="EMBL" id="HBJA01118566">
    <property type="protein sequence ID" value="CAE0829523.1"/>
    <property type="molecule type" value="Transcribed_RNA"/>
</dbReference>
<evidence type="ECO:0000256" key="1">
    <source>
        <dbReference type="ARBA" id="ARBA00005216"/>
    </source>
</evidence>
<dbReference type="PROSITE" id="PS51671">
    <property type="entry name" value="ACT"/>
    <property type="match status" value="1"/>
</dbReference>
<organism evidence="11">
    <name type="scientific">Eutreptiella gymnastica</name>
    <dbReference type="NCBI Taxonomy" id="73025"/>
    <lineage>
        <taxon>Eukaryota</taxon>
        <taxon>Discoba</taxon>
        <taxon>Euglenozoa</taxon>
        <taxon>Euglenida</taxon>
        <taxon>Spirocuta</taxon>
        <taxon>Euglenophyceae</taxon>
        <taxon>Eutreptiales</taxon>
        <taxon>Eutreptiaceae</taxon>
        <taxon>Eutreptiella</taxon>
    </lineage>
</organism>
<dbReference type="SUPFAM" id="SSF51735">
    <property type="entry name" value="NAD(P)-binding Rossmann-fold domains"/>
    <property type="match status" value="1"/>
</dbReference>
<dbReference type="Gene3D" id="3.40.50.720">
    <property type="entry name" value="NAD(P)-binding Rossmann-like Domain"/>
    <property type="match status" value="2"/>
</dbReference>
<evidence type="ECO:0000256" key="3">
    <source>
        <dbReference type="ARBA" id="ARBA00013143"/>
    </source>
</evidence>
<evidence type="ECO:0000313" key="10">
    <source>
        <dbReference type="EMBL" id="CAE0829521.1"/>
    </source>
</evidence>
<dbReference type="InterPro" id="IPR050418">
    <property type="entry name" value="D-iso_2-hydroxyacid_DH_PdxB"/>
</dbReference>
<protein>
    <recommendedName>
        <fullName evidence="3">phosphoglycerate dehydrogenase</fullName>
        <ecNumber evidence="3">1.1.1.95</ecNumber>
    </recommendedName>
</protein>
<dbReference type="InterPro" id="IPR006139">
    <property type="entry name" value="D-isomer_2_OHA_DH_cat_dom"/>
</dbReference>
<comment type="similarity">
    <text evidence="2 7">Belongs to the D-isomer specific 2-hydroxyacid dehydrogenase family.</text>
</comment>
<dbReference type="GO" id="GO:0006564">
    <property type="term" value="P:L-serine biosynthetic process"/>
    <property type="evidence" value="ECO:0007669"/>
    <property type="project" value="UniProtKB-ARBA"/>
</dbReference>
<evidence type="ECO:0000313" key="13">
    <source>
        <dbReference type="EMBL" id="CAE0829524.1"/>
    </source>
</evidence>
<dbReference type="GO" id="GO:0004617">
    <property type="term" value="F:phosphoglycerate dehydrogenase activity"/>
    <property type="evidence" value="ECO:0007669"/>
    <property type="project" value="UniProtKB-EC"/>
</dbReference>
<evidence type="ECO:0000256" key="4">
    <source>
        <dbReference type="ARBA" id="ARBA00023002"/>
    </source>
</evidence>
<dbReference type="InterPro" id="IPR006140">
    <property type="entry name" value="D-isomer_DH_NAD-bd"/>
</dbReference>
<dbReference type="UniPathway" id="UPA00135">
    <property type="reaction ID" value="UER00196"/>
</dbReference>
<keyword evidence="5" id="KW-0520">NAD</keyword>
<evidence type="ECO:0000256" key="6">
    <source>
        <dbReference type="ARBA" id="ARBA00048731"/>
    </source>
</evidence>
<keyword evidence="4 7" id="KW-0560">Oxidoreductase</keyword>
<dbReference type="GO" id="GO:0051287">
    <property type="term" value="F:NAD binding"/>
    <property type="evidence" value="ECO:0007669"/>
    <property type="project" value="InterPro"/>
</dbReference>
<dbReference type="EC" id="1.1.1.95" evidence="3"/>
<dbReference type="GO" id="GO:0047545">
    <property type="term" value="F:(S)-2-hydroxyglutarate dehydrogenase activity"/>
    <property type="evidence" value="ECO:0007669"/>
    <property type="project" value="UniProtKB-ARBA"/>
</dbReference>
<proteinExistence type="inferred from homology"/>
<sequence length="426" mass="45840">MASPPSKKQKTGAEQPGSPATTSFPKSKIKILLLENVAPSGINKLKEEGFQVQTETKALTEAELLDRIEDLHVLGIRSKTKVTEAVLRKAKRLLCVACFCIGTDQVDLQVAQECGIPVFNAPFANTRSVAELVLGEVICLARQLGDKTMELHKGTWNKLAKGCCEVRGKTLGMIGYGHIGSQLSVLAEQFGMKIVYYDIIPKLPMGNATQLDTMEAVLSTADFVSLHVPNLPSTVNLITATQINQMKKGSYLINASRGKVVDLDALAAALKSGHVAGAAVDVYPWEPEKNGPGFVTPLQGCPNTIMTPHIGGSTLEAQSKIGDEVAFSITKVINTGSTIGSVNFPQVDLPQEPGRHRILNIHKNVPGVLRTINEIVGNVGANIEGEMLVTKGQVGYLIMDTDQTHSAKVLKAIRELDSSLRTRVLY</sequence>
<feature type="domain" description="ACT" evidence="9">
    <location>
        <begin position="357"/>
        <end position="426"/>
    </location>
</feature>
<dbReference type="InterPro" id="IPR054480">
    <property type="entry name" value="AHAS_small-like_ACT"/>
</dbReference>
<comment type="pathway">
    <text evidence="1">Amino-acid biosynthesis; L-serine biosynthesis; L-serine from 3-phospho-D-glycerate: step 1/3.</text>
</comment>
<dbReference type="SUPFAM" id="SSF52283">
    <property type="entry name" value="Formate/glycerate dehydrogenase catalytic domain-like"/>
    <property type="match status" value="1"/>
</dbReference>
<evidence type="ECO:0000259" key="9">
    <source>
        <dbReference type="PROSITE" id="PS51671"/>
    </source>
</evidence>
<dbReference type="EMBL" id="HBJA01118564">
    <property type="protein sequence ID" value="CAE0829521.1"/>
    <property type="molecule type" value="Transcribed_RNA"/>
</dbReference>
<gene>
    <name evidence="10" type="ORF">EGYM00163_LOCUS40799</name>
    <name evidence="11" type="ORF">EGYM00163_LOCUS40800</name>
    <name evidence="12" type="ORF">EGYM00163_LOCUS40801</name>
    <name evidence="13" type="ORF">EGYM00163_LOCUS40802</name>
</gene>
<evidence type="ECO:0000256" key="2">
    <source>
        <dbReference type="ARBA" id="ARBA00005854"/>
    </source>
</evidence>
<dbReference type="InterPro" id="IPR002912">
    <property type="entry name" value="ACT_dom"/>
</dbReference>
<dbReference type="Pfam" id="PF02826">
    <property type="entry name" value="2-Hacid_dh_C"/>
    <property type="match status" value="1"/>
</dbReference>
<dbReference type="InterPro" id="IPR029753">
    <property type="entry name" value="D-isomer_DH_CS"/>
</dbReference>
<dbReference type="PANTHER" id="PTHR43761">
    <property type="entry name" value="D-ISOMER SPECIFIC 2-HYDROXYACID DEHYDROGENASE FAMILY PROTEIN (AFU_ORTHOLOGUE AFUA_1G13630)"/>
    <property type="match status" value="1"/>
</dbReference>
<dbReference type="InterPro" id="IPR036291">
    <property type="entry name" value="NAD(P)-bd_dom_sf"/>
</dbReference>
<dbReference type="EMBL" id="HBJA01118565">
    <property type="protein sequence ID" value="CAE0829522.1"/>
    <property type="molecule type" value="Transcribed_RNA"/>
</dbReference>
<evidence type="ECO:0000256" key="8">
    <source>
        <dbReference type="SAM" id="MobiDB-lite"/>
    </source>
</evidence>
<dbReference type="CDD" id="cd12176">
    <property type="entry name" value="PGDH_3"/>
    <property type="match status" value="1"/>
</dbReference>
<evidence type="ECO:0000313" key="12">
    <source>
        <dbReference type="EMBL" id="CAE0829523.1"/>
    </source>
</evidence>
<dbReference type="NCBIfam" id="NF008759">
    <property type="entry name" value="PRK11790.1"/>
    <property type="match status" value="1"/>
</dbReference>
<dbReference type="Pfam" id="PF22629">
    <property type="entry name" value="ACT_AHAS_ss"/>
    <property type="match status" value="1"/>
</dbReference>
<dbReference type="FunFam" id="3.40.50.720:FF:000041">
    <property type="entry name" value="D-3-phosphoglycerate dehydrogenase"/>
    <property type="match status" value="1"/>
</dbReference>
<dbReference type="PROSITE" id="PS00671">
    <property type="entry name" value="D_2_HYDROXYACID_DH_3"/>
    <property type="match status" value="1"/>
</dbReference>
<name>A0A6T2GPX7_9EUGL</name>
<dbReference type="PANTHER" id="PTHR43761:SF1">
    <property type="entry name" value="D-ISOMER SPECIFIC 2-HYDROXYACID DEHYDROGENASE CATALYTIC DOMAIN-CONTAINING PROTEIN-RELATED"/>
    <property type="match status" value="1"/>
</dbReference>
<accession>A0A6T2GPX7</accession>
<feature type="region of interest" description="Disordered" evidence="8">
    <location>
        <begin position="1"/>
        <end position="24"/>
    </location>
</feature>
<reference evidence="11" key="1">
    <citation type="submission" date="2021-01" db="EMBL/GenBank/DDBJ databases">
        <authorList>
            <person name="Corre E."/>
            <person name="Pelletier E."/>
            <person name="Niang G."/>
            <person name="Scheremetjew M."/>
            <person name="Finn R."/>
            <person name="Kale V."/>
            <person name="Holt S."/>
            <person name="Cochrane G."/>
            <person name="Meng A."/>
            <person name="Brown T."/>
            <person name="Cohen L."/>
        </authorList>
    </citation>
    <scope>NUCLEOTIDE SEQUENCE</scope>
    <source>
        <strain evidence="11">CCMP1594</strain>
    </source>
</reference>
<evidence type="ECO:0000256" key="5">
    <source>
        <dbReference type="ARBA" id="ARBA00023027"/>
    </source>
</evidence>
<dbReference type="Gene3D" id="3.30.70.260">
    <property type="match status" value="1"/>
</dbReference>
<dbReference type="EMBL" id="HBJA01118567">
    <property type="protein sequence ID" value="CAE0829524.1"/>
    <property type="molecule type" value="Transcribed_RNA"/>
</dbReference>
<dbReference type="AlphaFoldDB" id="A0A6T2GPX7"/>
<dbReference type="InterPro" id="IPR045865">
    <property type="entry name" value="ACT-like_dom_sf"/>
</dbReference>
<comment type="catalytic activity">
    <reaction evidence="6">
        <text>(2R)-3-phosphoglycerate + NAD(+) = 3-phosphooxypyruvate + NADH + H(+)</text>
        <dbReference type="Rhea" id="RHEA:12641"/>
        <dbReference type="ChEBI" id="CHEBI:15378"/>
        <dbReference type="ChEBI" id="CHEBI:18110"/>
        <dbReference type="ChEBI" id="CHEBI:57540"/>
        <dbReference type="ChEBI" id="CHEBI:57945"/>
        <dbReference type="ChEBI" id="CHEBI:58272"/>
        <dbReference type="EC" id="1.1.1.95"/>
    </reaction>
</comment>
<evidence type="ECO:0000256" key="7">
    <source>
        <dbReference type="RuleBase" id="RU003719"/>
    </source>
</evidence>